<dbReference type="Proteomes" id="UP001519310">
    <property type="component" value="Unassembled WGS sequence"/>
</dbReference>
<evidence type="ECO:0000313" key="1">
    <source>
        <dbReference type="EMBL" id="MBP2037707.1"/>
    </source>
</evidence>
<sequence>MSMLQCRAATKKGSRCQIEARPSGLCHTHDPEVRCRVINAKGRPCVIASGGGPCERHQGGQQAPVEQALKDVPLYEPTGAESLFACAPAQAPVVVRPEPREEPPVARLTYAFVERTFNFT</sequence>
<dbReference type="RefSeq" id="WP_189970072.1">
    <property type="nucleotide sequence ID" value="NZ_BMVL01000006.1"/>
</dbReference>
<gene>
    <name evidence="1" type="ORF">J2Z77_003514</name>
</gene>
<name>A0ABS4L6J9_STRAV</name>
<proteinExistence type="predicted"/>
<accession>A0ABS4L6J9</accession>
<evidence type="ECO:0000313" key="2">
    <source>
        <dbReference type="Proteomes" id="UP001519310"/>
    </source>
</evidence>
<protein>
    <submittedName>
        <fullName evidence="1">Uncharacterized protein</fullName>
    </submittedName>
</protein>
<dbReference type="EMBL" id="JAGGLQ010000006">
    <property type="protein sequence ID" value="MBP2037707.1"/>
    <property type="molecule type" value="Genomic_DNA"/>
</dbReference>
<comment type="caution">
    <text evidence="1">The sequence shown here is derived from an EMBL/GenBank/DDBJ whole genome shotgun (WGS) entry which is preliminary data.</text>
</comment>
<organism evidence="1 2">
    <name type="scientific">Streptomyces avidinii</name>
    <dbReference type="NCBI Taxonomy" id="1895"/>
    <lineage>
        <taxon>Bacteria</taxon>
        <taxon>Bacillati</taxon>
        <taxon>Actinomycetota</taxon>
        <taxon>Actinomycetes</taxon>
        <taxon>Kitasatosporales</taxon>
        <taxon>Streptomycetaceae</taxon>
        <taxon>Streptomyces</taxon>
    </lineage>
</organism>
<keyword evidence="2" id="KW-1185">Reference proteome</keyword>
<reference evidence="1 2" key="1">
    <citation type="submission" date="2021-03" db="EMBL/GenBank/DDBJ databases">
        <title>Genomic Encyclopedia of Type Strains, Phase IV (KMG-IV): sequencing the most valuable type-strain genomes for metagenomic binning, comparative biology and taxonomic classification.</title>
        <authorList>
            <person name="Goeker M."/>
        </authorList>
    </citation>
    <scope>NUCLEOTIDE SEQUENCE [LARGE SCALE GENOMIC DNA]</scope>
    <source>
        <strain evidence="1 2">DSM 40526</strain>
    </source>
</reference>